<evidence type="ECO:0000313" key="2">
    <source>
        <dbReference type="Proteomes" id="UP000824533"/>
    </source>
</evidence>
<organism evidence="1 2">
    <name type="scientific">Dendrolimus kikuchii</name>
    <dbReference type="NCBI Taxonomy" id="765133"/>
    <lineage>
        <taxon>Eukaryota</taxon>
        <taxon>Metazoa</taxon>
        <taxon>Ecdysozoa</taxon>
        <taxon>Arthropoda</taxon>
        <taxon>Hexapoda</taxon>
        <taxon>Insecta</taxon>
        <taxon>Pterygota</taxon>
        <taxon>Neoptera</taxon>
        <taxon>Endopterygota</taxon>
        <taxon>Lepidoptera</taxon>
        <taxon>Glossata</taxon>
        <taxon>Ditrysia</taxon>
        <taxon>Bombycoidea</taxon>
        <taxon>Lasiocampidae</taxon>
        <taxon>Dendrolimus</taxon>
    </lineage>
</organism>
<dbReference type="EMBL" id="CM034410">
    <property type="protein sequence ID" value="KAJ0171233.1"/>
    <property type="molecule type" value="Genomic_DNA"/>
</dbReference>
<dbReference type="Proteomes" id="UP000824533">
    <property type="component" value="Linkage Group LG24"/>
</dbReference>
<proteinExistence type="predicted"/>
<gene>
    <name evidence="1" type="ORF">K1T71_012783</name>
</gene>
<sequence>MARTGARMLVLPGASSAPKADALAERLRTYARYRRRRRQGEEAAAVEARLYEGYRSARTAMKVAIKAAKSAAWEELLGTLDRDPWGRPYHLVRQKLRPWAPPLTQSLPPHVVTDVVGALFPSRAEHPPPAMAPPSAEPNAGHDDEPVPAVTREELGAAVLRMKSKNTAPGLDGIPGRAWVLSHDALESRLTRLFTACLIQGQFPTRWKTGKLVLIRKEGRPRAVVFPGHTGWSRRAMSCGVPQGSVLGPLLWNIAYDWTIRGAVLSRVSVTCYADDTLVAARGRTHEEAGRLATAGVAHVVARIQLLGLKVALHKTEAVVFHGPRNKPPSDLHIDVGGTRIAVGARMKYLGLVLDSRWEFSAHFEALAPKLLGAAGALLLPNVGGPGTVCRKLYTGVLRSMALYGAPVWVDSLHRKNRTHLRRSQRVLAVRAIRGYRTVSWTAATLLASDPPWELQAETLAAVHRYRQDTRDRGERPQGSNNTENPVVVRRVIPEISGFQIFQDGGGPWPKGRKKPSIAKSFLSREYTGHQNIMCGILSTSSLLQMHEGFSLHPKRFRYSENPPCPVKSWVCKSVRPTCLIIFLARVTSGKKSFVTDAVDSRQYLRFHSSTVPIRNCRLTKETGHLS</sequence>
<protein>
    <submittedName>
        <fullName evidence="1">Uncharacterized protein</fullName>
    </submittedName>
</protein>
<name>A0ACC1CI16_9NEOP</name>
<comment type="caution">
    <text evidence="1">The sequence shown here is derived from an EMBL/GenBank/DDBJ whole genome shotgun (WGS) entry which is preliminary data.</text>
</comment>
<keyword evidence="2" id="KW-1185">Reference proteome</keyword>
<reference evidence="1 2" key="1">
    <citation type="journal article" date="2021" name="Front. Genet.">
        <title>Chromosome-Level Genome Assembly Reveals Significant Gene Expansion in the Toll and IMD Signaling Pathways of Dendrolimus kikuchii.</title>
        <authorList>
            <person name="Zhou J."/>
            <person name="Wu P."/>
            <person name="Xiong Z."/>
            <person name="Liu N."/>
            <person name="Zhao N."/>
            <person name="Ji M."/>
            <person name="Qiu Y."/>
            <person name="Yang B."/>
        </authorList>
    </citation>
    <scope>NUCLEOTIDE SEQUENCE [LARGE SCALE GENOMIC DNA]</scope>
    <source>
        <strain evidence="1">Ann1</strain>
    </source>
</reference>
<accession>A0ACC1CI16</accession>
<evidence type="ECO:0000313" key="1">
    <source>
        <dbReference type="EMBL" id="KAJ0171233.1"/>
    </source>
</evidence>